<dbReference type="NCBIfam" id="TIGR00589">
    <property type="entry name" value="ogt"/>
    <property type="match status" value="1"/>
</dbReference>
<keyword evidence="5 8" id="KW-0227">DNA damage</keyword>
<evidence type="ECO:0000313" key="12">
    <source>
        <dbReference type="Proteomes" id="UP001467690"/>
    </source>
</evidence>
<dbReference type="Proteomes" id="UP001467690">
    <property type="component" value="Unassembled WGS sequence"/>
</dbReference>
<comment type="catalytic activity">
    <reaction evidence="7 8">
        <text>a 6-O-methyl-2'-deoxyguanosine in DNA + L-cysteinyl-[protein] = S-methyl-L-cysteinyl-[protein] + a 2'-deoxyguanosine in DNA</text>
        <dbReference type="Rhea" id="RHEA:24000"/>
        <dbReference type="Rhea" id="RHEA-COMP:10131"/>
        <dbReference type="Rhea" id="RHEA-COMP:10132"/>
        <dbReference type="Rhea" id="RHEA-COMP:11367"/>
        <dbReference type="Rhea" id="RHEA-COMP:11368"/>
        <dbReference type="ChEBI" id="CHEBI:29950"/>
        <dbReference type="ChEBI" id="CHEBI:82612"/>
        <dbReference type="ChEBI" id="CHEBI:85445"/>
        <dbReference type="ChEBI" id="CHEBI:85448"/>
        <dbReference type="EC" id="2.1.1.63"/>
    </reaction>
</comment>
<dbReference type="SUPFAM" id="SSF46767">
    <property type="entry name" value="Methylated DNA-protein cysteine methyltransferase, C-terminal domain"/>
    <property type="match status" value="1"/>
</dbReference>
<dbReference type="GO" id="GO:0003908">
    <property type="term" value="F:methylated-DNA-[protein]-cysteine S-methyltransferase activity"/>
    <property type="evidence" value="ECO:0007669"/>
    <property type="project" value="UniProtKB-EC"/>
</dbReference>
<proteinExistence type="inferred from homology"/>
<dbReference type="SUPFAM" id="SSF53155">
    <property type="entry name" value="Methylated DNA-protein cysteine methyltransferase domain"/>
    <property type="match status" value="1"/>
</dbReference>
<accession>A0ABV1RDS6</accession>
<evidence type="ECO:0000256" key="1">
    <source>
        <dbReference type="ARBA" id="ARBA00001286"/>
    </source>
</evidence>
<name>A0ABV1RDS6_9ALTE</name>
<feature type="active site" description="Nucleophile; methyl group acceptor" evidence="8">
    <location>
        <position position="123"/>
    </location>
</feature>
<dbReference type="InterPro" id="IPR008332">
    <property type="entry name" value="MethylG_MeTrfase_N"/>
</dbReference>
<comment type="miscellaneous">
    <text evidence="8">This enzyme catalyzes only one turnover and therefore is not strictly catalytic. According to one definition, an enzyme is a biocatalyst that acts repeatedly and over many reaction cycles.</text>
</comment>
<evidence type="ECO:0000256" key="6">
    <source>
        <dbReference type="ARBA" id="ARBA00023204"/>
    </source>
</evidence>
<dbReference type="InterPro" id="IPR036388">
    <property type="entry name" value="WH-like_DNA-bd_sf"/>
</dbReference>
<dbReference type="InterPro" id="IPR001497">
    <property type="entry name" value="MethylDNA_cys_MeTrfase_AS"/>
</dbReference>
<dbReference type="EC" id="2.1.1.63" evidence="8"/>
<comment type="function">
    <text evidence="8">Involved in the cellular defense against the biological effects of O6-methylguanine (O6-MeG) and O4-methylthymine (O4-MeT) in DNA. Repairs the methylated nucleobase in DNA by stoichiometrically transferring the methyl group to a cysteine residue in the enzyme. This is a suicide reaction: the enzyme is irreversibly inactivated.</text>
</comment>
<evidence type="ECO:0000256" key="4">
    <source>
        <dbReference type="ARBA" id="ARBA00022679"/>
    </source>
</evidence>
<keyword evidence="3 8" id="KW-0489">Methyltransferase</keyword>
<evidence type="ECO:0000256" key="7">
    <source>
        <dbReference type="ARBA" id="ARBA00049348"/>
    </source>
</evidence>
<evidence type="ECO:0000256" key="8">
    <source>
        <dbReference type="HAMAP-Rule" id="MF_00772"/>
    </source>
</evidence>
<keyword evidence="6 8" id="KW-0234">DNA repair</keyword>
<dbReference type="InterPro" id="IPR023546">
    <property type="entry name" value="MGMT"/>
</dbReference>
<feature type="domain" description="Methylguanine DNA methyltransferase ribonuclease-like" evidence="10">
    <location>
        <begin position="9"/>
        <end position="69"/>
    </location>
</feature>
<comment type="caution">
    <text evidence="11">The sequence shown here is derived from an EMBL/GenBank/DDBJ whole genome shotgun (WGS) entry which is preliminary data.</text>
</comment>
<dbReference type="InterPro" id="IPR036217">
    <property type="entry name" value="MethylDNA_cys_MeTrfase_DNAb"/>
</dbReference>
<comment type="subcellular location">
    <subcellularLocation>
        <location evidence="8">Cytoplasm</location>
    </subcellularLocation>
</comment>
<evidence type="ECO:0000256" key="5">
    <source>
        <dbReference type="ARBA" id="ARBA00022763"/>
    </source>
</evidence>
<evidence type="ECO:0000313" key="11">
    <source>
        <dbReference type="EMBL" id="MER2491071.1"/>
    </source>
</evidence>
<dbReference type="Gene3D" id="1.10.10.10">
    <property type="entry name" value="Winged helix-like DNA-binding domain superfamily/Winged helix DNA-binding domain"/>
    <property type="match status" value="1"/>
</dbReference>
<evidence type="ECO:0000259" key="10">
    <source>
        <dbReference type="Pfam" id="PF02870"/>
    </source>
</evidence>
<gene>
    <name evidence="11" type="ORF">ABS311_04165</name>
</gene>
<dbReference type="InterPro" id="IPR014048">
    <property type="entry name" value="MethylDNA_cys_MeTrfase_DNA-bd"/>
</dbReference>
<dbReference type="CDD" id="cd06445">
    <property type="entry name" value="ATase"/>
    <property type="match status" value="1"/>
</dbReference>
<dbReference type="EMBL" id="JBELOE010000080">
    <property type="protein sequence ID" value="MER2491071.1"/>
    <property type="molecule type" value="Genomic_DNA"/>
</dbReference>
<dbReference type="RefSeq" id="WP_143869718.1">
    <property type="nucleotide sequence ID" value="NZ_CP041660.1"/>
</dbReference>
<sequence>MRPLAQAVMITPIGKVAVINSVDKVKKIDVHAESIPYQIAQPNSLTKLICQQLEAYFNGKLTKFDLPVQLDGTDFQFKVWSQLNHIPYGEALTYGELANQVSTSARAIGGACRHNPIPIVIPCHRVIAANGIGGYSGQWRLGVKVDVKRWLLQHEKKNKQINE</sequence>
<keyword evidence="12" id="KW-1185">Reference proteome</keyword>
<evidence type="ECO:0000256" key="3">
    <source>
        <dbReference type="ARBA" id="ARBA00022603"/>
    </source>
</evidence>
<dbReference type="InterPro" id="IPR036631">
    <property type="entry name" value="MGMT_N_sf"/>
</dbReference>
<feature type="domain" description="Methylated-DNA-[protein]-cysteine S-methyltransferase DNA binding" evidence="9">
    <location>
        <begin position="74"/>
        <end position="156"/>
    </location>
</feature>
<dbReference type="Pfam" id="PF02870">
    <property type="entry name" value="Methyltransf_1N"/>
    <property type="match status" value="1"/>
</dbReference>
<keyword evidence="2 8" id="KW-0963">Cytoplasm</keyword>
<evidence type="ECO:0000259" key="9">
    <source>
        <dbReference type="Pfam" id="PF01035"/>
    </source>
</evidence>
<dbReference type="Pfam" id="PF01035">
    <property type="entry name" value="DNA_binding_1"/>
    <property type="match status" value="1"/>
</dbReference>
<comment type="catalytic activity">
    <reaction evidence="1 8">
        <text>a 4-O-methyl-thymidine in DNA + L-cysteinyl-[protein] = a thymidine in DNA + S-methyl-L-cysteinyl-[protein]</text>
        <dbReference type="Rhea" id="RHEA:53428"/>
        <dbReference type="Rhea" id="RHEA-COMP:10131"/>
        <dbReference type="Rhea" id="RHEA-COMP:10132"/>
        <dbReference type="Rhea" id="RHEA-COMP:13555"/>
        <dbReference type="Rhea" id="RHEA-COMP:13556"/>
        <dbReference type="ChEBI" id="CHEBI:29950"/>
        <dbReference type="ChEBI" id="CHEBI:82612"/>
        <dbReference type="ChEBI" id="CHEBI:137386"/>
        <dbReference type="ChEBI" id="CHEBI:137387"/>
        <dbReference type="EC" id="2.1.1.63"/>
    </reaction>
</comment>
<organism evidence="11 12">
    <name type="scientific">Catenovulum sediminis</name>
    <dbReference type="NCBI Taxonomy" id="1740262"/>
    <lineage>
        <taxon>Bacteria</taxon>
        <taxon>Pseudomonadati</taxon>
        <taxon>Pseudomonadota</taxon>
        <taxon>Gammaproteobacteria</taxon>
        <taxon>Alteromonadales</taxon>
        <taxon>Alteromonadaceae</taxon>
        <taxon>Catenovulum</taxon>
    </lineage>
</organism>
<protein>
    <recommendedName>
        <fullName evidence="8">Methylated-DNA--protein-cysteine methyltransferase</fullName>
        <ecNumber evidence="8">2.1.1.63</ecNumber>
    </recommendedName>
    <alternativeName>
        <fullName evidence="8">6-O-methylguanine-DNA methyltransferase</fullName>
        <shortName evidence="8">MGMT</shortName>
    </alternativeName>
    <alternativeName>
        <fullName evidence="8">O-6-methylguanine-DNA-alkyltransferase</fullName>
    </alternativeName>
</protein>
<dbReference type="GO" id="GO:0032259">
    <property type="term" value="P:methylation"/>
    <property type="evidence" value="ECO:0007669"/>
    <property type="project" value="UniProtKB-KW"/>
</dbReference>
<reference evidence="11 12" key="1">
    <citation type="submission" date="2024-06" db="EMBL/GenBank/DDBJ databases">
        <authorList>
            <person name="Chen R.Y."/>
        </authorList>
    </citation>
    <scope>NUCLEOTIDE SEQUENCE [LARGE SCALE GENOMIC DNA]</scope>
    <source>
        <strain evidence="11 12">D2</strain>
    </source>
</reference>
<dbReference type="HAMAP" id="MF_00772">
    <property type="entry name" value="OGT"/>
    <property type="match status" value="1"/>
</dbReference>
<comment type="similarity">
    <text evidence="8">Belongs to the MGMT family.</text>
</comment>
<dbReference type="Gene3D" id="3.30.160.70">
    <property type="entry name" value="Methylated DNA-protein cysteine methyltransferase domain"/>
    <property type="match status" value="1"/>
</dbReference>
<dbReference type="PROSITE" id="PS00374">
    <property type="entry name" value="MGMT"/>
    <property type="match status" value="1"/>
</dbReference>
<evidence type="ECO:0000256" key="2">
    <source>
        <dbReference type="ARBA" id="ARBA00022490"/>
    </source>
</evidence>
<dbReference type="PANTHER" id="PTHR10815">
    <property type="entry name" value="METHYLATED-DNA--PROTEIN-CYSTEINE METHYLTRANSFERASE"/>
    <property type="match status" value="1"/>
</dbReference>
<dbReference type="PANTHER" id="PTHR10815:SF13">
    <property type="entry name" value="METHYLATED-DNA--PROTEIN-CYSTEINE METHYLTRANSFERASE"/>
    <property type="match status" value="1"/>
</dbReference>
<keyword evidence="4 8" id="KW-0808">Transferase</keyword>